<evidence type="ECO:0000313" key="5">
    <source>
        <dbReference type="Proteomes" id="UP000187941"/>
    </source>
</evidence>
<gene>
    <name evidence="4" type="ORF">AWR27_14150</name>
</gene>
<dbReference type="RefSeq" id="WP_077131790.1">
    <property type="nucleotide sequence ID" value="NZ_CP014263.1"/>
</dbReference>
<dbReference type="PANTHER" id="PTHR48043:SF145">
    <property type="entry name" value="FI06409P-RELATED"/>
    <property type="match status" value="1"/>
</dbReference>
<reference evidence="4 5" key="1">
    <citation type="submission" date="2016-01" db="EMBL/GenBank/DDBJ databases">
        <authorList>
            <person name="Oliw E.H."/>
        </authorList>
    </citation>
    <scope>NUCLEOTIDE SEQUENCE [LARGE SCALE GENOMIC DNA]</scope>
    <source>
        <strain evidence="4 5">DY10</strain>
    </source>
</reference>
<dbReference type="KEGG" id="smon:AWR27_14150"/>
<proteinExistence type="predicted"/>
<dbReference type="GO" id="GO:0016758">
    <property type="term" value="F:hexosyltransferase activity"/>
    <property type="evidence" value="ECO:0007669"/>
    <property type="project" value="UniProtKB-ARBA"/>
</dbReference>
<feature type="domain" description="Erythromycin biosynthesis protein CIII-like C-terminal" evidence="3">
    <location>
        <begin position="321"/>
        <end position="429"/>
    </location>
</feature>
<protein>
    <recommendedName>
        <fullName evidence="3">Erythromycin biosynthesis protein CIII-like C-terminal domain-containing protein</fullName>
    </recommendedName>
</protein>
<organism evidence="4 5">
    <name type="scientific">Spirosoma montaniterrae</name>
    <dbReference type="NCBI Taxonomy" id="1178516"/>
    <lineage>
        <taxon>Bacteria</taxon>
        <taxon>Pseudomonadati</taxon>
        <taxon>Bacteroidota</taxon>
        <taxon>Cytophagia</taxon>
        <taxon>Cytophagales</taxon>
        <taxon>Cytophagaceae</taxon>
        <taxon>Spirosoma</taxon>
    </lineage>
</organism>
<dbReference type="InterPro" id="IPR050271">
    <property type="entry name" value="UDP-glycosyltransferase"/>
</dbReference>
<name>A0A1P9WYA3_9BACT</name>
<sequence length="441" mass="49845">MKTALFLMLPAPSHYTPCFGLANDLKQQGYRVVFAGTPALAALVQESGFAFANFEYMTAYETLTLKAFAGTLLKSAVDRRFWRGRYREFLQGIAAARHLYLTEQPDILYLDEHLNHYYPYFATYTDAVYLINTKLSTRRNAHIPPLNAGYIARAGWLSSLYSNYLWTRQQVIKWGYHLINTAAFLGRTDTYFHNCYIQRLASTVRASRQSAMYSYDALPGVKTLILMSDVFEYPWMRHLPDEAVLHYWNQPLQTADELTTALIAWKQPDKSLIYCSVGTLAGSSAQRYMRFIQQVIDAFGGSSAHQVIISTGRSFSEEFVSTSAIPANIRLVSHVDQQALLPYCDLMITHGGLNSVKESIAAAVPMLGIANPADKHKDTPGNIARIVYHQIGLRCHINDDAALIRLRAETILTDPTFKLNVNRMREDINKQSVSKMIKILT</sequence>
<dbReference type="OrthoDB" id="9805366at2"/>
<accession>A0A1P9WYA3</accession>
<dbReference type="AlphaFoldDB" id="A0A1P9WYA3"/>
<dbReference type="InterPro" id="IPR002213">
    <property type="entry name" value="UDP_glucos_trans"/>
</dbReference>
<keyword evidence="2" id="KW-0808">Transferase</keyword>
<dbReference type="EMBL" id="CP014263">
    <property type="protein sequence ID" value="AQG80362.1"/>
    <property type="molecule type" value="Genomic_DNA"/>
</dbReference>
<keyword evidence="1" id="KW-0328">Glycosyltransferase</keyword>
<evidence type="ECO:0000313" key="4">
    <source>
        <dbReference type="EMBL" id="AQG80362.1"/>
    </source>
</evidence>
<dbReference type="SUPFAM" id="SSF53756">
    <property type="entry name" value="UDP-Glycosyltransferase/glycogen phosphorylase"/>
    <property type="match status" value="1"/>
</dbReference>
<dbReference type="PANTHER" id="PTHR48043">
    <property type="entry name" value="EG:EG0003.4 PROTEIN-RELATED"/>
    <property type="match status" value="1"/>
</dbReference>
<dbReference type="Gene3D" id="3.40.50.2000">
    <property type="entry name" value="Glycogen Phosphorylase B"/>
    <property type="match status" value="2"/>
</dbReference>
<dbReference type="InterPro" id="IPR010610">
    <property type="entry name" value="EryCIII-like_C"/>
</dbReference>
<keyword evidence="5" id="KW-1185">Reference proteome</keyword>
<dbReference type="STRING" id="1178516.AWR27_14150"/>
<dbReference type="CDD" id="cd03784">
    <property type="entry name" value="GT1_Gtf-like"/>
    <property type="match status" value="1"/>
</dbReference>
<dbReference type="Proteomes" id="UP000187941">
    <property type="component" value="Chromosome"/>
</dbReference>
<dbReference type="GO" id="GO:0008194">
    <property type="term" value="F:UDP-glycosyltransferase activity"/>
    <property type="evidence" value="ECO:0007669"/>
    <property type="project" value="InterPro"/>
</dbReference>
<evidence type="ECO:0000256" key="2">
    <source>
        <dbReference type="ARBA" id="ARBA00022679"/>
    </source>
</evidence>
<dbReference type="Pfam" id="PF06722">
    <property type="entry name" value="EryCIII-like_C"/>
    <property type="match status" value="1"/>
</dbReference>
<evidence type="ECO:0000259" key="3">
    <source>
        <dbReference type="Pfam" id="PF06722"/>
    </source>
</evidence>
<evidence type="ECO:0000256" key="1">
    <source>
        <dbReference type="ARBA" id="ARBA00022676"/>
    </source>
</evidence>